<dbReference type="SUPFAM" id="SSF53474">
    <property type="entry name" value="alpha/beta-Hydrolases"/>
    <property type="match status" value="1"/>
</dbReference>
<evidence type="ECO:0000256" key="2">
    <source>
        <dbReference type="ARBA" id="ARBA00022801"/>
    </source>
</evidence>
<feature type="active site" description="Acyl-ester intermediate" evidence="3">
    <location>
        <position position="234"/>
    </location>
</feature>
<feature type="signal peptide" evidence="4">
    <location>
        <begin position="1"/>
        <end position="26"/>
    </location>
</feature>
<dbReference type="PRINTS" id="PR00878">
    <property type="entry name" value="CHOLNESTRASE"/>
</dbReference>
<feature type="active site" description="Charge relay system" evidence="3">
    <location>
        <position position="350"/>
    </location>
</feature>
<evidence type="ECO:0000256" key="1">
    <source>
        <dbReference type="ARBA" id="ARBA00005964"/>
    </source>
</evidence>
<dbReference type="AlphaFoldDB" id="A0A245ZE49"/>
<dbReference type="ESTHER" id="9sphn-a0a245ze49">
    <property type="family name" value="Carb_B_Bacteria"/>
</dbReference>
<dbReference type="InterPro" id="IPR050309">
    <property type="entry name" value="Type-B_Carboxylest/Lipase"/>
</dbReference>
<feature type="active site" description="Charge relay system" evidence="3">
    <location>
        <position position="450"/>
    </location>
</feature>
<dbReference type="EMBL" id="NBBJ01000007">
    <property type="protein sequence ID" value="OWK27989.1"/>
    <property type="molecule type" value="Genomic_DNA"/>
</dbReference>
<evidence type="ECO:0000313" key="7">
    <source>
        <dbReference type="EMBL" id="OWK27989.1"/>
    </source>
</evidence>
<gene>
    <name evidence="7" type="primary">pnbA_2</name>
    <name evidence="7" type="ORF">SPMU_32340</name>
</gene>
<keyword evidence="2 4" id="KW-0378">Hydrolase</keyword>
<dbReference type="Proteomes" id="UP000197783">
    <property type="component" value="Unassembled WGS sequence"/>
</dbReference>
<reference evidence="7 8" key="1">
    <citation type="submission" date="2017-03" db="EMBL/GenBank/DDBJ databases">
        <title>Genome sequence of Sphingomonas mucosissima DSM 17494.</title>
        <authorList>
            <person name="Poehlein A."/>
            <person name="Wuebbeler J.H."/>
            <person name="Steinbuechel A."/>
            <person name="Daniel R."/>
        </authorList>
    </citation>
    <scope>NUCLEOTIDE SEQUENCE [LARGE SCALE GENOMIC DNA]</scope>
    <source>
        <strain evidence="7 8">DSM 17494</strain>
    </source>
</reference>
<protein>
    <recommendedName>
        <fullName evidence="4">Carboxylic ester hydrolase</fullName>
        <ecNumber evidence="4">3.1.1.-</ecNumber>
    </recommendedName>
</protein>
<dbReference type="RefSeq" id="WP_088335255.1">
    <property type="nucleotide sequence ID" value="NZ_NBBJ01000007.1"/>
</dbReference>
<evidence type="ECO:0000256" key="5">
    <source>
        <dbReference type="SAM" id="MobiDB-lite"/>
    </source>
</evidence>
<keyword evidence="8" id="KW-1185">Reference proteome</keyword>
<dbReference type="PANTHER" id="PTHR11559">
    <property type="entry name" value="CARBOXYLESTERASE"/>
    <property type="match status" value="1"/>
</dbReference>
<dbReference type="OrthoDB" id="9775851at2"/>
<evidence type="ECO:0000256" key="4">
    <source>
        <dbReference type="RuleBase" id="RU361235"/>
    </source>
</evidence>
<feature type="region of interest" description="Disordered" evidence="5">
    <location>
        <begin position="522"/>
        <end position="548"/>
    </location>
</feature>
<accession>A0A245ZE49</accession>
<organism evidence="7 8">
    <name type="scientific">Sphingomonas mucosissima</name>
    <dbReference type="NCBI Taxonomy" id="370959"/>
    <lineage>
        <taxon>Bacteria</taxon>
        <taxon>Pseudomonadati</taxon>
        <taxon>Pseudomonadota</taxon>
        <taxon>Alphaproteobacteria</taxon>
        <taxon>Sphingomonadales</taxon>
        <taxon>Sphingomonadaceae</taxon>
        <taxon>Sphingomonas</taxon>
    </lineage>
</organism>
<keyword evidence="4" id="KW-0732">Signal</keyword>
<dbReference type="GO" id="GO:0004104">
    <property type="term" value="F:cholinesterase activity"/>
    <property type="evidence" value="ECO:0007669"/>
    <property type="project" value="InterPro"/>
</dbReference>
<dbReference type="InterPro" id="IPR019826">
    <property type="entry name" value="Carboxylesterase_B_AS"/>
</dbReference>
<feature type="chain" id="PRO_5011819564" description="Carboxylic ester hydrolase" evidence="4">
    <location>
        <begin position="27"/>
        <end position="548"/>
    </location>
</feature>
<comment type="caution">
    <text evidence="7">The sequence shown here is derived from an EMBL/GenBank/DDBJ whole genome shotgun (WGS) entry which is preliminary data.</text>
</comment>
<sequence length="548" mass="59415">MTFILHRRQLLAASAVVAVLPTRALAQPGPVVETRHGKVRGSTASGAMSFKGIPYGADTGGPNRFMPPQPPAPWSGIRDCLEYGASAPQGGVSEAGEAGDRALSVPANFYQSPIGGGRSFPEREDCLVLNVWTPSISGKRAVMFWMHGGGFSTGSGSSSWYDGTNLAAKHDVVVVTLNHRLNVLGYADLSGYGERFRHSGNVGMLDCVAALRWVRENIAQFGGDPSRVLIHGESGGGRKTSMMMGFTPAQGLFHRAAVQSGSGLRMDNRDLAQRKSARLLAELGIAADNIDRLQHVPLRVLHAAQRKATAGLGQWRPVVDGRLLPADPFSPQATPLSRDVPMLIGTNRTEQSVFLGLDPAVDMLDEAKLVERLGRWNLGNRGAEVAADYKRRYPKKSNAELLYMITTDRSYFLDSTIQAERKAAAGGAPVWMYGFNRETPVQNGRFHAPHGAEIPFVFDTVSKAERMEGPVTAETDRLSLEMASAWTSFAKTGVPLVPGQRTWPQYDAKTRATMIFDKTTRLENAPREAERRLMSSFGSQQELPGATG</sequence>
<proteinExistence type="inferred from homology"/>
<dbReference type="Gene3D" id="3.40.50.1820">
    <property type="entry name" value="alpha/beta hydrolase"/>
    <property type="match status" value="1"/>
</dbReference>
<dbReference type="EC" id="3.1.1.-" evidence="4"/>
<dbReference type="InterPro" id="IPR002018">
    <property type="entry name" value="CarbesteraseB"/>
</dbReference>
<feature type="domain" description="Carboxylesterase type B" evidence="6">
    <location>
        <begin position="30"/>
        <end position="530"/>
    </location>
</feature>
<dbReference type="InterPro" id="IPR000997">
    <property type="entry name" value="Cholinesterase"/>
</dbReference>
<evidence type="ECO:0000313" key="8">
    <source>
        <dbReference type="Proteomes" id="UP000197783"/>
    </source>
</evidence>
<evidence type="ECO:0000259" key="6">
    <source>
        <dbReference type="Pfam" id="PF00135"/>
    </source>
</evidence>
<feature type="compositionally biased region" description="Basic and acidic residues" evidence="5">
    <location>
        <begin position="522"/>
        <end position="533"/>
    </location>
</feature>
<dbReference type="PROSITE" id="PS00122">
    <property type="entry name" value="CARBOXYLESTERASE_B_1"/>
    <property type="match status" value="1"/>
</dbReference>
<evidence type="ECO:0000256" key="3">
    <source>
        <dbReference type="PIRSR" id="PIRSR600997-1"/>
    </source>
</evidence>
<name>A0A245ZE49_9SPHN</name>
<comment type="similarity">
    <text evidence="1 4">Belongs to the type-B carboxylesterase/lipase family.</text>
</comment>
<dbReference type="InterPro" id="IPR029058">
    <property type="entry name" value="AB_hydrolase_fold"/>
</dbReference>
<dbReference type="Pfam" id="PF00135">
    <property type="entry name" value="COesterase"/>
    <property type="match status" value="1"/>
</dbReference>